<dbReference type="EnsemblPlants" id="Zm00001eb418200_T001">
    <property type="protein sequence ID" value="Zm00001eb418200_P001"/>
    <property type="gene ID" value="Zm00001eb418200"/>
</dbReference>
<organism evidence="2 3">
    <name type="scientific">Zea mays</name>
    <name type="common">Maize</name>
    <dbReference type="NCBI Taxonomy" id="4577"/>
    <lineage>
        <taxon>Eukaryota</taxon>
        <taxon>Viridiplantae</taxon>
        <taxon>Streptophyta</taxon>
        <taxon>Embryophyta</taxon>
        <taxon>Tracheophyta</taxon>
        <taxon>Spermatophyta</taxon>
        <taxon>Magnoliopsida</taxon>
        <taxon>Liliopsida</taxon>
        <taxon>Poales</taxon>
        <taxon>Poaceae</taxon>
        <taxon>PACMAD clade</taxon>
        <taxon>Panicoideae</taxon>
        <taxon>Andropogonodae</taxon>
        <taxon>Andropogoneae</taxon>
        <taxon>Tripsacinae</taxon>
        <taxon>Zea</taxon>
    </lineage>
</organism>
<accession>A0A804RE10</accession>
<dbReference type="Gramene" id="Zm00001eb418200_T001">
    <property type="protein sequence ID" value="Zm00001eb418200_P001"/>
    <property type="gene ID" value="Zm00001eb418200"/>
</dbReference>
<evidence type="ECO:0000313" key="2">
    <source>
        <dbReference type="EnsemblPlants" id="Zm00001eb418200_P001"/>
    </source>
</evidence>
<protein>
    <submittedName>
        <fullName evidence="2">Uncharacterized protein</fullName>
    </submittedName>
</protein>
<feature type="compositionally biased region" description="Basic and acidic residues" evidence="1">
    <location>
        <begin position="62"/>
        <end position="76"/>
    </location>
</feature>
<keyword evidence="3" id="KW-1185">Reference proteome</keyword>
<reference evidence="3" key="1">
    <citation type="journal article" date="2009" name="Science">
        <title>The B73 maize genome: complexity, diversity, and dynamics.</title>
        <authorList>
            <person name="Schnable P.S."/>
            <person name="Ware D."/>
            <person name="Fulton R.S."/>
            <person name="Stein J.C."/>
            <person name="Wei F."/>
            <person name="Pasternak S."/>
            <person name="Liang C."/>
            <person name="Zhang J."/>
            <person name="Fulton L."/>
            <person name="Graves T.A."/>
            <person name="Minx P."/>
            <person name="Reily A.D."/>
            <person name="Courtney L."/>
            <person name="Kruchowski S.S."/>
            <person name="Tomlinson C."/>
            <person name="Strong C."/>
            <person name="Delehaunty K."/>
            <person name="Fronick C."/>
            <person name="Courtney B."/>
            <person name="Rock S.M."/>
            <person name="Belter E."/>
            <person name="Du F."/>
            <person name="Kim K."/>
            <person name="Abbott R.M."/>
            <person name="Cotton M."/>
            <person name="Levy A."/>
            <person name="Marchetto P."/>
            <person name="Ochoa K."/>
            <person name="Jackson S.M."/>
            <person name="Gillam B."/>
            <person name="Chen W."/>
            <person name="Yan L."/>
            <person name="Higginbotham J."/>
            <person name="Cardenas M."/>
            <person name="Waligorski J."/>
            <person name="Applebaum E."/>
            <person name="Phelps L."/>
            <person name="Falcone J."/>
            <person name="Kanchi K."/>
            <person name="Thane T."/>
            <person name="Scimone A."/>
            <person name="Thane N."/>
            <person name="Henke J."/>
            <person name="Wang T."/>
            <person name="Ruppert J."/>
            <person name="Shah N."/>
            <person name="Rotter K."/>
            <person name="Hodges J."/>
            <person name="Ingenthron E."/>
            <person name="Cordes M."/>
            <person name="Kohlberg S."/>
            <person name="Sgro J."/>
            <person name="Delgado B."/>
            <person name="Mead K."/>
            <person name="Chinwalla A."/>
            <person name="Leonard S."/>
            <person name="Crouse K."/>
            <person name="Collura K."/>
            <person name="Kudrna D."/>
            <person name="Currie J."/>
            <person name="He R."/>
            <person name="Angelova A."/>
            <person name="Rajasekar S."/>
            <person name="Mueller T."/>
            <person name="Lomeli R."/>
            <person name="Scara G."/>
            <person name="Ko A."/>
            <person name="Delaney K."/>
            <person name="Wissotski M."/>
            <person name="Lopez G."/>
            <person name="Campos D."/>
            <person name="Braidotti M."/>
            <person name="Ashley E."/>
            <person name="Golser W."/>
            <person name="Kim H."/>
            <person name="Lee S."/>
            <person name="Lin J."/>
            <person name="Dujmic Z."/>
            <person name="Kim W."/>
            <person name="Talag J."/>
            <person name="Zuccolo A."/>
            <person name="Fan C."/>
            <person name="Sebastian A."/>
            <person name="Kramer M."/>
            <person name="Spiegel L."/>
            <person name="Nascimento L."/>
            <person name="Zutavern T."/>
            <person name="Miller B."/>
            <person name="Ambroise C."/>
            <person name="Muller S."/>
            <person name="Spooner W."/>
            <person name="Narechania A."/>
            <person name="Ren L."/>
            <person name="Wei S."/>
            <person name="Kumari S."/>
            <person name="Faga B."/>
            <person name="Levy M.J."/>
            <person name="McMahan L."/>
            <person name="Van Buren P."/>
            <person name="Vaughn M.W."/>
            <person name="Ying K."/>
            <person name="Yeh C.-T."/>
            <person name="Emrich S.J."/>
            <person name="Jia Y."/>
            <person name="Kalyanaraman A."/>
            <person name="Hsia A.-P."/>
            <person name="Barbazuk W.B."/>
            <person name="Baucom R.S."/>
            <person name="Brutnell T.P."/>
            <person name="Carpita N.C."/>
            <person name="Chaparro C."/>
            <person name="Chia J.-M."/>
            <person name="Deragon J.-M."/>
            <person name="Estill J.C."/>
            <person name="Fu Y."/>
            <person name="Jeddeloh J.A."/>
            <person name="Han Y."/>
            <person name="Lee H."/>
            <person name="Li P."/>
            <person name="Lisch D.R."/>
            <person name="Liu S."/>
            <person name="Liu Z."/>
            <person name="Nagel D.H."/>
            <person name="McCann M.C."/>
            <person name="SanMiguel P."/>
            <person name="Myers A.M."/>
            <person name="Nettleton D."/>
            <person name="Nguyen J."/>
            <person name="Penning B.W."/>
            <person name="Ponnala L."/>
            <person name="Schneider K.L."/>
            <person name="Schwartz D.C."/>
            <person name="Sharma A."/>
            <person name="Soderlund C."/>
            <person name="Springer N.M."/>
            <person name="Sun Q."/>
            <person name="Wang H."/>
            <person name="Waterman M."/>
            <person name="Westerman R."/>
            <person name="Wolfgruber T.K."/>
            <person name="Yang L."/>
            <person name="Yu Y."/>
            <person name="Zhang L."/>
            <person name="Zhou S."/>
            <person name="Zhu Q."/>
            <person name="Bennetzen J.L."/>
            <person name="Dawe R.K."/>
            <person name="Jiang J."/>
            <person name="Jiang N."/>
            <person name="Presting G.G."/>
            <person name="Wessler S.R."/>
            <person name="Aluru S."/>
            <person name="Martienssen R.A."/>
            <person name="Clifton S.W."/>
            <person name="McCombie W.R."/>
            <person name="Wing R.A."/>
            <person name="Wilson R.K."/>
        </authorList>
    </citation>
    <scope>NUCLEOTIDE SEQUENCE [LARGE SCALE GENOMIC DNA]</scope>
    <source>
        <strain evidence="3">cv. B73</strain>
    </source>
</reference>
<name>A0A804RE10_MAIZE</name>
<proteinExistence type="predicted"/>
<dbReference type="Proteomes" id="UP000007305">
    <property type="component" value="Chromosome 10"/>
</dbReference>
<reference evidence="2" key="3">
    <citation type="submission" date="2021-05" db="UniProtKB">
        <authorList>
            <consortium name="EnsemblPlants"/>
        </authorList>
    </citation>
    <scope>IDENTIFICATION</scope>
    <source>
        <strain evidence="2">cv. B73</strain>
    </source>
</reference>
<dbReference type="AlphaFoldDB" id="A0A804RE10"/>
<evidence type="ECO:0000256" key="1">
    <source>
        <dbReference type="SAM" id="MobiDB-lite"/>
    </source>
</evidence>
<evidence type="ECO:0000313" key="3">
    <source>
        <dbReference type="Proteomes" id="UP000007305"/>
    </source>
</evidence>
<feature type="region of interest" description="Disordered" evidence="1">
    <location>
        <begin position="62"/>
        <end position="97"/>
    </location>
</feature>
<sequence>MKRTADHGGAPWVCVRCEREERGGLLGVQLSEGSERVGAGSKKGVGRVGEWLGNARRGRVHAGERGREVREGEVADRWGPQASESELANERSALSGPTKLREKTGTRVNTFVTEISDGGWVPISPSGSQPSSISSTRVASKSTSAEFVPTEACKVADATSKRWVHSYQEGCEEDIGDSTDKTGVGGGSASVAADSRYILSSLCHLGVYNIV</sequence>
<reference evidence="2" key="2">
    <citation type="submission" date="2019-07" db="EMBL/GenBank/DDBJ databases">
        <authorList>
            <person name="Seetharam A."/>
            <person name="Woodhouse M."/>
            <person name="Cannon E."/>
        </authorList>
    </citation>
    <scope>NUCLEOTIDE SEQUENCE [LARGE SCALE GENOMIC DNA]</scope>
    <source>
        <strain evidence="2">cv. B73</strain>
    </source>
</reference>
<dbReference type="InParanoid" id="A0A804RE10"/>